<dbReference type="PANTHER" id="PTHR35869">
    <property type="entry name" value="OUTER-MEMBRANE LIPOPROTEIN CARRIER PROTEIN"/>
    <property type="match status" value="1"/>
</dbReference>
<evidence type="ECO:0000256" key="7">
    <source>
        <dbReference type="ARBA" id="ARBA00022764"/>
    </source>
</evidence>
<sequence length="199" mass="23122">MKSIYILLLFINFPIFANSVNELNKRLAIIDGFSGDFFQKVISSDGDLIIEAEGSIEIARPNLFRWETKFPNENLLVSDGTIVWYYDPSITQITLLWQKQVIEQTPFLVLIDTQLVNWNNYNITQKGDCFTLTKISMNSSQEKFQIELNNKGILKTFSILEEDGQFSSFNFKNIIFKNPSIERFRFKIPKGVEVDDQRN</sequence>
<keyword evidence="8 10" id="KW-0653">Protein transport</keyword>
<reference evidence="11 12" key="1">
    <citation type="journal article" date="2014" name="Environ. Microbiol.">
        <title>Genomic signatures of obligate host dependence in the luminous bacterial symbiont of a vertebrate.</title>
        <authorList>
            <person name="Hendry T.A."/>
            <person name="de Wet J.R."/>
            <person name="Dunlap P.V."/>
        </authorList>
    </citation>
    <scope>NUCLEOTIDE SEQUENCE [LARGE SCALE GENOMIC DNA]</scope>
    <source>
        <strain evidence="11 12">Akat1</strain>
    </source>
</reference>
<dbReference type="CDD" id="cd16325">
    <property type="entry name" value="LolA"/>
    <property type="match status" value="1"/>
</dbReference>
<comment type="caution">
    <text evidence="11">The sequence shown here is derived from an EMBL/GenBank/DDBJ whole genome shotgun (WGS) entry which is preliminary data.</text>
</comment>
<evidence type="ECO:0000256" key="9">
    <source>
        <dbReference type="ARBA" id="ARBA00023186"/>
    </source>
</evidence>
<dbReference type="NCBIfam" id="TIGR00547">
    <property type="entry name" value="lolA"/>
    <property type="match status" value="1"/>
</dbReference>
<evidence type="ECO:0000256" key="5">
    <source>
        <dbReference type="ARBA" id="ARBA00022448"/>
    </source>
</evidence>
<dbReference type="AlphaFoldDB" id="S3DIT0"/>
<evidence type="ECO:0000313" key="12">
    <source>
        <dbReference type="Proteomes" id="UP000053688"/>
    </source>
</evidence>
<dbReference type="SUPFAM" id="SSF89392">
    <property type="entry name" value="Prokaryotic lipoproteins and lipoprotein localization factors"/>
    <property type="match status" value="1"/>
</dbReference>
<evidence type="ECO:0000256" key="4">
    <source>
        <dbReference type="ARBA" id="ARBA00014035"/>
    </source>
</evidence>
<dbReference type="HAMAP" id="MF_00240">
    <property type="entry name" value="LolA"/>
    <property type="match status" value="1"/>
</dbReference>
<comment type="subunit">
    <text evidence="3 10">Monomer.</text>
</comment>
<keyword evidence="5 10" id="KW-0813">Transport</keyword>
<dbReference type="RefSeq" id="WP_016503423.1">
    <property type="nucleotide sequence ID" value="NZ_AMSD01000001.1"/>
</dbReference>
<organism evidence="11 12">
    <name type="scientific">Candidatus Photodesmus katoptron Akat1</name>
    <dbReference type="NCBI Taxonomy" id="1236703"/>
    <lineage>
        <taxon>Bacteria</taxon>
        <taxon>Pseudomonadati</taxon>
        <taxon>Pseudomonadota</taxon>
        <taxon>Gammaproteobacteria</taxon>
        <taxon>Vibrionales</taxon>
        <taxon>Vibrionaceae</taxon>
        <taxon>Candidatus Photodesmus</taxon>
    </lineage>
</organism>
<evidence type="ECO:0000256" key="1">
    <source>
        <dbReference type="ARBA" id="ARBA00004418"/>
    </source>
</evidence>
<dbReference type="EMBL" id="AMSD01000001">
    <property type="protein sequence ID" value="EPE37625.1"/>
    <property type="molecule type" value="Genomic_DNA"/>
</dbReference>
<keyword evidence="12" id="KW-1185">Reference proteome</keyword>
<dbReference type="GO" id="GO:0030288">
    <property type="term" value="C:outer membrane-bounded periplasmic space"/>
    <property type="evidence" value="ECO:0007669"/>
    <property type="project" value="TreeGrafter"/>
</dbReference>
<evidence type="ECO:0000256" key="6">
    <source>
        <dbReference type="ARBA" id="ARBA00022729"/>
    </source>
</evidence>
<dbReference type="Pfam" id="PF03548">
    <property type="entry name" value="LolA"/>
    <property type="match status" value="1"/>
</dbReference>
<dbReference type="eggNOG" id="COG2834">
    <property type="taxonomic scope" value="Bacteria"/>
</dbReference>
<evidence type="ECO:0000256" key="3">
    <source>
        <dbReference type="ARBA" id="ARBA00011245"/>
    </source>
</evidence>
<name>S3DIT0_9GAMM</name>
<keyword evidence="7 10" id="KW-0574">Periplasm</keyword>
<dbReference type="InterPro" id="IPR004564">
    <property type="entry name" value="OM_lipoprot_carrier_LolA-like"/>
</dbReference>
<evidence type="ECO:0000256" key="2">
    <source>
        <dbReference type="ARBA" id="ARBA00007615"/>
    </source>
</evidence>
<dbReference type="GO" id="GO:0044874">
    <property type="term" value="P:lipoprotein localization to outer membrane"/>
    <property type="evidence" value="ECO:0007669"/>
    <property type="project" value="UniProtKB-UniRule"/>
</dbReference>
<dbReference type="GO" id="GO:0042953">
    <property type="term" value="P:lipoprotein transport"/>
    <property type="evidence" value="ECO:0007669"/>
    <property type="project" value="InterPro"/>
</dbReference>
<keyword evidence="6" id="KW-0732">Signal</keyword>
<accession>S3DIT0</accession>
<evidence type="ECO:0000256" key="10">
    <source>
        <dbReference type="HAMAP-Rule" id="MF_00240"/>
    </source>
</evidence>
<dbReference type="PANTHER" id="PTHR35869:SF1">
    <property type="entry name" value="OUTER-MEMBRANE LIPOPROTEIN CARRIER PROTEIN"/>
    <property type="match status" value="1"/>
</dbReference>
<gene>
    <name evidence="10 11" type="primary">lolA</name>
    <name evidence="11" type="ORF">O1U_0079</name>
</gene>
<comment type="subcellular location">
    <subcellularLocation>
        <location evidence="1 10">Periplasm</location>
    </subcellularLocation>
</comment>
<keyword evidence="9 10" id="KW-0143">Chaperone</keyword>
<dbReference type="Proteomes" id="UP000053688">
    <property type="component" value="Unassembled WGS sequence"/>
</dbReference>
<comment type="similarity">
    <text evidence="2 10">Belongs to the LolA family.</text>
</comment>
<dbReference type="Gene3D" id="2.50.20.10">
    <property type="entry name" value="Lipoprotein localisation LolA/LolB/LppX"/>
    <property type="match status" value="1"/>
</dbReference>
<comment type="function">
    <text evidence="10">Participates in the translocation of lipoproteins from the inner membrane to the outer membrane. Only forms a complex with a lipoprotein if the residue after the N-terminal Cys is not an aspartate (The Asp acts as a targeting signal to indicate that the lipoprotein should stay in the inner membrane).</text>
</comment>
<dbReference type="InterPro" id="IPR018323">
    <property type="entry name" value="OM_lipoprot_carrier_LolA_Pbac"/>
</dbReference>
<dbReference type="STRING" id="28176.CF66_2358"/>
<protein>
    <recommendedName>
        <fullName evidence="4 10">Outer-membrane lipoprotein carrier protein</fullName>
    </recommendedName>
</protein>
<evidence type="ECO:0000313" key="11">
    <source>
        <dbReference type="EMBL" id="EPE37625.1"/>
    </source>
</evidence>
<proteinExistence type="inferred from homology"/>
<dbReference type="InterPro" id="IPR029046">
    <property type="entry name" value="LolA/LolB/LppX"/>
</dbReference>
<evidence type="ECO:0000256" key="8">
    <source>
        <dbReference type="ARBA" id="ARBA00022927"/>
    </source>
</evidence>